<dbReference type="SUPFAM" id="SSF48452">
    <property type="entry name" value="TPR-like"/>
    <property type="match status" value="6"/>
</dbReference>
<evidence type="ECO:0000313" key="1">
    <source>
        <dbReference type="EMBL" id="OXM65869.1"/>
    </source>
</evidence>
<dbReference type="Gene3D" id="1.25.40.10">
    <property type="entry name" value="Tetratricopeptide repeat domain"/>
    <property type="match status" value="4"/>
</dbReference>
<sequence length="1341" mass="146424">MSVDNTVTGTAGAVVQANTIQGGVHWHVDAPVEFPQPRQLPASTRDFVGRAAQLRELDTVLASDDRPGTVIVSATDGAAGIGKTTLALTWAHRAAERFPDGQLYVNLRGFEPAGTPMPPEEALRGFLAAFRIPADTMPAELHALEALYRSLLAGRRLLIVLDNARDSEQVRPLLPGSPTCAVVITSRNRLTELVVRDSARLVTLDMLSRDDARELLARQLGDERMTAEPAAVTSLIRSCAGLPLALTIAAARGAADPQFPLTVLADELEDERSRLAGLEAGDPRTDLESVFSWSYRSLSPQAAGLFRCLGAQPGTDAGLEAIRALTGRSAATARALVAELVRANLADQYLPGRYRMHDLLRLYARHLRTAEDAEPLNRMRTWYRDRAAAAVSWLDPTLAVDRHFRTCSEAISWLEAERGNLVAIVLDEGNPRLSAELACLLSPFFHERSNFDEWHRTLTAAFRLADGDRQAVVGSHLRLLKAVVHTHVDLGDEQSGDAHALVYLAKARLMSGRARQAQEAATTALGRLRTLGDRRAEGWALLVLSDVYGYQLLFDEATDALEQASEIWRGLEDRWFEAETLMRRAKADRYRTQVSDAVEWLDRAYAIYDSFGDLTGKAKAVSLRGSIVGQYGDAKQAYEAQLLAHRFATDAADLRLEAAILEELCVAARQGGNIAACRAHHDRWTAVAEALGDPEGVIAASRARGTTYSHFGDHTRAVSLLREQRERARGLRIETEGWTICALGDAYFRQGRVTDALRCYSEYQKLVQGHSELLEHALHALFDLYREAGNLADGISCAERRIELLHHRGDPGREGIAWDDVGYACSDSGRYREAIAAHTRALDLRSAMGMDSYRRGWGLVDVACAYLETGRFDDGLEVLHTACSVRERAGNSFGTHQVVGMIASAHIARRDFDSARPFVERILRLPFTVDEPAVETLRGVFRSYSGQYRFDDAEVCYRRALPAARLLGDRNVETNLRYIAAESRLKAGRSAEALELLRHDLDLAEASTDFATAVQLRLEIATALTGLRRLGEAEHEVRQGIQAARATGSAGDHVWFLNLRGRIHRKQGRFEKARRVLATGVGLADRHGDLAAKAELLAGLATTCLAAGDPRAAAEAQRARLELDRAGGDDRKVAVTLAELSRACGAAADRSSAARFLDAGVTLARQLEDPRATATALGACARAAETLGSFADAARYLVEQGDLSRKVFDLGEQAKSLSDLAELHRRASHRAEARELHQRSLDVRRELGDPPGIADQLRRLGVVVAELDELDEAAGLLTAGSAMAGDLGELARLADACRALAAVHERRGDTRRAGEQLARCGSLSRRLARESPAVTARRCPG</sequence>
<dbReference type="GO" id="GO:0043531">
    <property type="term" value="F:ADP binding"/>
    <property type="evidence" value="ECO:0007669"/>
    <property type="project" value="InterPro"/>
</dbReference>
<keyword evidence="2" id="KW-1185">Reference proteome</keyword>
<proteinExistence type="predicted"/>
<comment type="caution">
    <text evidence="1">The sequence shown here is derived from an EMBL/GenBank/DDBJ whole genome shotgun (WGS) entry which is preliminary data.</text>
</comment>
<dbReference type="EMBL" id="NMUL01000021">
    <property type="protein sequence ID" value="OXM65869.1"/>
    <property type="molecule type" value="Genomic_DNA"/>
</dbReference>
<organism evidence="1 2">
    <name type="scientific">Amycolatopsis vastitatis</name>
    <dbReference type="NCBI Taxonomy" id="1905142"/>
    <lineage>
        <taxon>Bacteria</taxon>
        <taxon>Bacillati</taxon>
        <taxon>Actinomycetota</taxon>
        <taxon>Actinomycetes</taxon>
        <taxon>Pseudonocardiales</taxon>
        <taxon>Pseudonocardiaceae</taxon>
        <taxon>Amycolatopsis</taxon>
    </lineage>
</organism>
<dbReference type="InterPro" id="IPR027417">
    <property type="entry name" value="P-loop_NTPase"/>
</dbReference>
<dbReference type="Gene3D" id="3.40.50.300">
    <property type="entry name" value="P-loop containing nucleotide triphosphate hydrolases"/>
    <property type="match status" value="1"/>
</dbReference>
<dbReference type="InterPro" id="IPR019734">
    <property type="entry name" value="TPR_rpt"/>
</dbReference>
<protein>
    <submittedName>
        <fullName evidence="1">Uncharacterized protein</fullName>
    </submittedName>
</protein>
<dbReference type="SUPFAM" id="SSF52540">
    <property type="entry name" value="P-loop containing nucleoside triphosphate hydrolases"/>
    <property type="match status" value="1"/>
</dbReference>
<reference evidence="2" key="1">
    <citation type="submission" date="2017-07" db="EMBL/GenBank/DDBJ databases">
        <title>Comparative genome mining reveals phylogenetic distribution patterns of secondary metabolites in Amycolatopsis.</title>
        <authorList>
            <person name="Adamek M."/>
            <person name="Alanjary M."/>
            <person name="Sales-Ortells H."/>
            <person name="Goodfellow M."/>
            <person name="Bull A.T."/>
            <person name="Kalinowski J."/>
            <person name="Ziemert N."/>
        </authorList>
    </citation>
    <scope>NUCLEOTIDE SEQUENCE [LARGE SCALE GENOMIC DNA]</scope>
    <source>
        <strain evidence="2">H5</strain>
    </source>
</reference>
<accession>A0A229T518</accession>
<dbReference type="PRINTS" id="PR00364">
    <property type="entry name" value="DISEASERSIST"/>
</dbReference>
<dbReference type="Proteomes" id="UP000215199">
    <property type="component" value="Unassembled WGS sequence"/>
</dbReference>
<dbReference type="PANTHER" id="PTHR47691:SF3">
    <property type="entry name" value="HTH-TYPE TRANSCRIPTIONAL REGULATOR RV0890C-RELATED"/>
    <property type="match status" value="1"/>
</dbReference>
<dbReference type="Pfam" id="PF13374">
    <property type="entry name" value="TPR_10"/>
    <property type="match status" value="1"/>
</dbReference>
<dbReference type="SMART" id="SM00028">
    <property type="entry name" value="TPR"/>
    <property type="match status" value="12"/>
</dbReference>
<dbReference type="InterPro" id="IPR011990">
    <property type="entry name" value="TPR-like_helical_dom_sf"/>
</dbReference>
<evidence type="ECO:0000313" key="2">
    <source>
        <dbReference type="Proteomes" id="UP000215199"/>
    </source>
</evidence>
<dbReference type="PANTHER" id="PTHR47691">
    <property type="entry name" value="REGULATOR-RELATED"/>
    <property type="match status" value="1"/>
</dbReference>
<name>A0A229T518_9PSEU</name>
<gene>
    <name evidence="1" type="ORF">CF165_20995</name>
</gene>